<dbReference type="RefSeq" id="WP_265689778.1">
    <property type="nucleotide sequence ID" value="NZ_JAKRRX010000375.1"/>
</dbReference>
<keyword evidence="1" id="KW-0472">Membrane</keyword>
<reference evidence="2" key="1">
    <citation type="submission" date="2022-02" db="EMBL/GenBank/DDBJ databases">
        <title>Vibrio sp. nov., a new bacterium isolated from Bohai sea, China.</title>
        <authorList>
            <person name="Yuan Y."/>
        </authorList>
    </citation>
    <scope>NUCLEOTIDE SEQUENCE</scope>
    <source>
        <strain evidence="2">DBSS07</strain>
    </source>
</reference>
<dbReference type="AlphaFoldDB" id="A0A9X3CIZ9"/>
<keyword evidence="1" id="KW-0812">Transmembrane</keyword>
<dbReference type="EMBL" id="JAKRRX010000375">
    <property type="protein sequence ID" value="MCW8336728.1"/>
    <property type="molecule type" value="Genomic_DNA"/>
</dbReference>
<name>A0A9X3CIZ9_9VIBR</name>
<dbReference type="Proteomes" id="UP001155586">
    <property type="component" value="Unassembled WGS sequence"/>
</dbReference>
<evidence type="ECO:0000313" key="3">
    <source>
        <dbReference type="Proteomes" id="UP001155586"/>
    </source>
</evidence>
<evidence type="ECO:0000313" key="2">
    <source>
        <dbReference type="EMBL" id="MCW8336728.1"/>
    </source>
</evidence>
<sequence>VSVLGGKLDELLKYASLITLCGAAISFVIGLIKWIDQRNREQEQKQYEALHKMVLLASGVDESGQTIKMVQQIAAIYQLQSYKDFAFASVPVLELMLFEHGNQSDPRSEHLIKAIKSSIHVLKEH</sequence>
<accession>A0A9X3CIZ9</accession>
<keyword evidence="3" id="KW-1185">Reference proteome</keyword>
<keyword evidence="1" id="KW-1133">Transmembrane helix</keyword>
<feature type="non-terminal residue" evidence="2">
    <location>
        <position position="1"/>
    </location>
</feature>
<feature type="transmembrane region" description="Helical" evidence="1">
    <location>
        <begin position="14"/>
        <end position="35"/>
    </location>
</feature>
<proteinExistence type="predicted"/>
<organism evidence="2 3">
    <name type="scientific">Vibrio paucivorans</name>
    <dbReference type="NCBI Taxonomy" id="2829489"/>
    <lineage>
        <taxon>Bacteria</taxon>
        <taxon>Pseudomonadati</taxon>
        <taxon>Pseudomonadota</taxon>
        <taxon>Gammaproteobacteria</taxon>
        <taxon>Vibrionales</taxon>
        <taxon>Vibrionaceae</taxon>
        <taxon>Vibrio</taxon>
    </lineage>
</organism>
<gene>
    <name evidence="2" type="ORF">MD483_23275</name>
</gene>
<comment type="caution">
    <text evidence="2">The sequence shown here is derived from an EMBL/GenBank/DDBJ whole genome shotgun (WGS) entry which is preliminary data.</text>
</comment>
<evidence type="ECO:0000256" key="1">
    <source>
        <dbReference type="SAM" id="Phobius"/>
    </source>
</evidence>
<protein>
    <submittedName>
        <fullName evidence="2">Uncharacterized protein</fullName>
    </submittedName>
</protein>